<gene>
    <name evidence="4" type="ORF">ACFSE6_14605</name>
</gene>
<dbReference type="Pfam" id="PF02595">
    <property type="entry name" value="Gly_kinase"/>
    <property type="match status" value="2"/>
</dbReference>
<dbReference type="EMBL" id="JBHUEE010000008">
    <property type="protein sequence ID" value="MFD1719073.1"/>
    <property type="molecule type" value="Genomic_DNA"/>
</dbReference>
<evidence type="ECO:0000256" key="2">
    <source>
        <dbReference type="ARBA" id="ARBA00022679"/>
    </source>
</evidence>
<evidence type="ECO:0000256" key="1">
    <source>
        <dbReference type="ARBA" id="ARBA00006284"/>
    </source>
</evidence>
<sequence>MHVLIAPDRFSGPSNAVQAARLFATGWASSAPGDDVHTLPMSDGSAGLLEAIGAARPGELVPVETSDPLGGATVAAVLHVDGVGGGTAYVEADQAIGRHLVDPGDWERSVRTGTSAPLAPLLEAAASTGAGRIVVGVPGRAATHDGGRGLIEALGGIARARQLLAGRDLVLAVADDLPLLGLHGAGAVLGEEPEIGPGLAQELERQVAGWVAQVEDHGPSGGIDLLTGSERVTTAPPSGRAPGSGAAGGVAFALRLLGGRALPGADVVAGEIGLAGAVAGTDLILTGTAVFDAPGLTQSVVATVAHHALDRAIPVVVVAEELRTSRREIAPLGISGAYEVRDRSRVRPTAPRPGAGELAEAVRARVARLALTWST</sequence>
<accession>A0ABW4L662</accession>
<dbReference type="InterPro" id="IPR018197">
    <property type="entry name" value="Glycerate_kinase_RE-like"/>
</dbReference>
<dbReference type="GO" id="GO:0016301">
    <property type="term" value="F:kinase activity"/>
    <property type="evidence" value="ECO:0007669"/>
    <property type="project" value="UniProtKB-KW"/>
</dbReference>
<keyword evidence="2" id="KW-0808">Transferase</keyword>
<evidence type="ECO:0000313" key="5">
    <source>
        <dbReference type="Proteomes" id="UP001597277"/>
    </source>
</evidence>
<dbReference type="Proteomes" id="UP001597277">
    <property type="component" value="Unassembled WGS sequence"/>
</dbReference>
<proteinExistence type="inferred from homology"/>
<evidence type="ECO:0000313" key="4">
    <source>
        <dbReference type="EMBL" id="MFD1719073.1"/>
    </source>
</evidence>
<keyword evidence="3 4" id="KW-0418">Kinase</keyword>
<comment type="similarity">
    <text evidence="1">Belongs to the glycerate kinase type-1 family.</text>
</comment>
<dbReference type="InterPro" id="IPR036129">
    <property type="entry name" value="Glycerate_kinase_sf"/>
</dbReference>
<keyword evidence="5" id="KW-1185">Reference proteome</keyword>
<dbReference type="InterPro" id="IPR018193">
    <property type="entry name" value="Glyc_kinase_flavodox-like_fold"/>
</dbReference>
<dbReference type="Gene3D" id="3.90.1510.10">
    <property type="entry name" value="Glycerate kinase, domain 2"/>
    <property type="match status" value="2"/>
</dbReference>
<dbReference type="PANTHER" id="PTHR21599">
    <property type="entry name" value="GLYCERATE KINASE"/>
    <property type="match status" value="1"/>
</dbReference>
<evidence type="ECO:0000256" key="3">
    <source>
        <dbReference type="ARBA" id="ARBA00022777"/>
    </source>
</evidence>
<name>A0ABW4L662_9MICO</name>
<dbReference type="PANTHER" id="PTHR21599:SF0">
    <property type="entry name" value="GLYCERATE KINASE"/>
    <property type="match status" value="1"/>
</dbReference>
<dbReference type="Gene3D" id="3.40.50.10350">
    <property type="entry name" value="Glycerate kinase, domain 1"/>
    <property type="match status" value="2"/>
</dbReference>
<reference evidence="5" key="1">
    <citation type="journal article" date="2019" name="Int. J. Syst. Evol. Microbiol.">
        <title>The Global Catalogue of Microorganisms (GCM) 10K type strain sequencing project: providing services to taxonomists for standard genome sequencing and annotation.</title>
        <authorList>
            <consortium name="The Broad Institute Genomics Platform"/>
            <consortium name="The Broad Institute Genome Sequencing Center for Infectious Disease"/>
            <person name="Wu L."/>
            <person name="Ma J."/>
        </authorList>
    </citation>
    <scope>NUCLEOTIDE SEQUENCE [LARGE SCALE GENOMIC DNA]</scope>
    <source>
        <strain evidence="5">JCM 17130</strain>
    </source>
</reference>
<dbReference type="RefSeq" id="WP_388008635.1">
    <property type="nucleotide sequence ID" value="NZ_JBHUEE010000008.1"/>
</dbReference>
<organism evidence="4 5">
    <name type="scientific">Georgenia deserti</name>
    <dbReference type="NCBI Taxonomy" id="2093781"/>
    <lineage>
        <taxon>Bacteria</taxon>
        <taxon>Bacillati</taxon>
        <taxon>Actinomycetota</taxon>
        <taxon>Actinomycetes</taxon>
        <taxon>Micrococcales</taxon>
        <taxon>Bogoriellaceae</taxon>
        <taxon>Georgenia</taxon>
    </lineage>
</organism>
<dbReference type="InterPro" id="IPR004381">
    <property type="entry name" value="Glycerate_kinase"/>
</dbReference>
<comment type="caution">
    <text evidence="4">The sequence shown here is derived from an EMBL/GenBank/DDBJ whole genome shotgun (WGS) entry which is preliminary data.</text>
</comment>
<protein>
    <submittedName>
        <fullName evidence="4">Glycerate kinase</fullName>
    </submittedName>
</protein>
<dbReference type="SUPFAM" id="SSF110738">
    <property type="entry name" value="Glycerate kinase I"/>
    <property type="match status" value="1"/>
</dbReference>